<dbReference type="AlphaFoldDB" id="A0A0U5HC80"/>
<dbReference type="KEGG" id="hhb:Hhub_6094"/>
<organism evidence="1 2">
    <name type="scientific">Halobacterium hubeiense</name>
    <dbReference type="NCBI Taxonomy" id="1407499"/>
    <lineage>
        <taxon>Archaea</taxon>
        <taxon>Methanobacteriati</taxon>
        <taxon>Methanobacteriota</taxon>
        <taxon>Stenosarchaea group</taxon>
        <taxon>Halobacteria</taxon>
        <taxon>Halobacteriales</taxon>
        <taxon>Halobacteriaceae</taxon>
        <taxon>Halobacterium</taxon>
    </lineage>
</organism>
<proteinExistence type="predicted"/>
<name>A0A0U5HC80_9EURY</name>
<dbReference type="Gene3D" id="3.40.1350.10">
    <property type="match status" value="1"/>
</dbReference>
<keyword evidence="2" id="KW-1185">Reference proteome</keyword>
<reference evidence="2" key="1">
    <citation type="journal article" date="2016" name="Environ. Microbiol.">
        <title>The complete genome of a viable archaeum isolated from 123-million-year-old rock salt.</title>
        <authorList>
            <person name="Jaakkola S.T."/>
            <person name="Pfeiffer F."/>
            <person name="Ravantti J.J."/>
            <person name="Guo Q."/>
            <person name="Liu Y."/>
            <person name="Chen X."/>
            <person name="Ma H."/>
            <person name="Yang C."/>
            <person name="Oksanen H.M."/>
            <person name="Bamford D.H."/>
        </authorList>
    </citation>
    <scope>NUCLEOTIDE SEQUENCE</scope>
    <source>
        <strain evidence="2">JI20-1</strain>
        <plasmid evidence="2">Plasmid pSTJ003</plasmid>
    </source>
</reference>
<dbReference type="EMBL" id="LN831305">
    <property type="protein sequence ID" value="CQH65293.1"/>
    <property type="molecule type" value="Genomic_DNA"/>
</dbReference>
<sequence>MVEFLQQFDKEQLILSLIRLGNKAAANLLDPEERGFPVRDFVFSVRFVKQLISKDNFGDERLDLTELPPPKLDTVLTHRFTVLRTLEHLEDQFKYAYPRVSTPGKSSFLDQYTIFDSEFAYCFDRNLRSLNGAHVENRPKFDKKSLEFHDFDTPSADEIESVRDFGRTFHEPIVSMSFVMSSSDALNDVFHQSFPEAITVMKLDALLDALDATFSDSALNSLHETGELGVATWNQLEYAGDTVFGDDWSQVRDHIVMYPGNDTAHPFLFALPLTQETSQGQALPAIEYDQLFVLYPRHYSRFIRFQMFPQIYDEQGRKGHKTLDSIQSERGRPTYERNIHDYLVNEGYQVFHSAAHHSKTQPHEIDLLVIDNSNREIWFIECKYSLPSVNMDASDGVKKYNEKMNEKIFPESGEAFDERVDWWLANKVGENFVYQVGETKEDLDAARFRDSWGEYNIRRFVVSPVAPSFTVKRGIRFLTDLEFLEFVEEGELPLIPKREEWIKGSHPDK</sequence>
<geneLocation type="plasmid" evidence="2">
    <name>pSTJ003</name>
</geneLocation>
<dbReference type="SUPFAM" id="SSF52980">
    <property type="entry name" value="Restriction endonuclease-like"/>
    <property type="match status" value="1"/>
</dbReference>
<protein>
    <submittedName>
        <fullName evidence="1">Uncharacterized protein</fullName>
    </submittedName>
</protein>
<accession>A0A0U5HC80</accession>
<dbReference type="InterPro" id="IPR011856">
    <property type="entry name" value="tRNA_endonuc-like_dom_sf"/>
</dbReference>
<evidence type="ECO:0000313" key="1">
    <source>
        <dbReference type="EMBL" id="CQH65293.1"/>
    </source>
</evidence>
<dbReference type="Proteomes" id="UP000066737">
    <property type="component" value="Plasmid pSTJ003"/>
</dbReference>
<dbReference type="GO" id="GO:0003676">
    <property type="term" value="F:nucleic acid binding"/>
    <property type="evidence" value="ECO:0007669"/>
    <property type="project" value="InterPro"/>
</dbReference>
<evidence type="ECO:0000313" key="2">
    <source>
        <dbReference type="Proteomes" id="UP000066737"/>
    </source>
</evidence>
<dbReference type="InterPro" id="IPR011335">
    <property type="entry name" value="Restrct_endonuc-II-like"/>
</dbReference>
<gene>
    <name evidence="1" type="ORF">HHUB_6094</name>
</gene>